<evidence type="ECO:0000256" key="1">
    <source>
        <dbReference type="ARBA" id="ARBA00004123"/>
    </source>
</evidence>
<keyword evidence="10" id="KW-0539">Nucleus</keyword>
<sequence length="2081" mass="229614">MGSCDDPAVIGEPFCGSVTRLVGCLSQPLSKHQSRQEMASFPSNSSDGQMFEPDRGLGVTTTDVCTNASEPDTAGEEGTCRGFEHADALLMDKSLDSDPCLNEDNEACNVRDRTLSLDMKESQDVDGLVDILGCKTTMEMMSLTGSLVDSVKPEELDNNSCIIDASAKVERDDTVESGPILARTGTCTDDFKSPYVCEIVSNSASADGLACDFIQHNELQNDGAGCLFSEVADRITEASVEIEADMLNEMSPLQSGQILPIHVEQSVANCDRHVCQMDGKSLSGTTGETVIEVADMDSNPEVCLQMLSSQGCQRIGECLQSDGSPLTIHAPENDWCDEKLDSNSSKYNPEVVEDDIDVLTNNNIDSGQHIVPGIESDRNLEEATIQVNHNCVELLASPLPSHPPNSEKDEFYGMLNGADIPIKDISSVNSCSVGDQDNNDIEKVGCVSEVKCPETVIMSSKRSGRRRTSSQKAATKRASRKSKKKVPEPLIFDTARRRRSSISRPARPSPWGSLGYIIQSFEEIDDVLVNQSQKQGNEKSKGNQRGTKKNKKQPSESSHRSRKGTQGKCATSTSTNRIRLKVKLGKNVGHNFLNIVVPDIVDSSLSAKGVNCNYGNESYWEGNLEFPPSTLGVDEQKPEEGPLRKIFCYSRNQDKEEKCPDADADASVVNEHFANNDSSCTITMDKPSAKLADDNLCVSSHLVEPVERASDARNSDPGTSPDSEVINSILDIQVGAIRQEILQDSVLASLEDFSASENAASSKKGRKKEKSCQAVNCSEEGGTGASACSNRSKSSKKHGRRQNMDNQLGPEIELPEEASKADDILKDKECCRTNVGSVFPESENSKIFLPSQSAKKKHSKCSKSIKTSKGKVKAPGSKNKTKNASNERVYQRKSLNKSKIKEALCDRVVTETESHQIVGNCFVDKPVKSDDIIASTVAVNLSVVQGAVNEQYMPPRNAWVLCDDCHKWRRIPASLVDSLGHASCTWTCKDNVDKAFANCSIPQEKSNAEINAELEISDESGEENASNKRLTYRELESFHPTTVTAVPQENKFASISSNQFLHRSRKTQTIDEIMVCHCKPPLDGRLGCGDECLNRMLNIECVRGTCPCGDLCSNQQFQKRKYAKLQWLRCGKKGYGLQLLEDISKGQFLIEYVGEVLDMHAYEARQKEYALNGHRHFYFMTLNGSEVIDACGKGNLGRFINHSCDPNCRTEKWMVNGEICIGLFALRDIKKGEEVTFDYNYVRVFGAAAKKCYCGSFQCRGYIGGDPLNSEVIIQSDSDEEFPEPVMLRADGRSWNNNLPTAVSSLDVAKMQPSEHIKGIRDKRDQPIRIATELKISEEKVDTLKLSASQISEEREDPLDLSALKIAEEKEDPLNLSASTISPLHSSLEFEDSKVASPTPLLDITHQTEDVTSKPVFVDQTEISLVDNIPDKNTCSIEQDAKLSVDDIDAPKKSKLDAVEDKEVYIKSHPRMKTSRKSGSIKKGKVSSVEKIQITNRSQISSVKPKRLIEGSPGNRFEAVEEKLNELLDAEGGISKRKDAPKGYLKLLLLTAASGASASGEAIQSNRDLSMILDALLKTKSRVVLTDIINKNGLRMLHNIMKQYRSDFKKIPILRKLLKVLEYLVTREILTSEHINGGPPCPGMESLRESLLSLTEHDDKQVHQIARSFRDRWFPRHTRKFGYSEREDGRLEGYRVSNCSRFTASHSYRHDQDSRPTDAIDCVKQSMPTSLPDAHPAEVCSVASTAGHSLNGQKVRKRKSRWDQPADTSLDLRSKEQKLESASVQQLYSSQLNSAGVASMLIDKLNNDDKDVSLSDSVGVRCRQDEDIRADSAVQNIPEDIPPGFSSPFNPHVASSSAFSTALDPQQNISNLSCAFSTVGHPQERFISRMPVSYGIPFSIFEQCGTSRTENLECWDVAPGVPFHPFPPLPPYPRGKRGPPTSACGSAVGQSSQEGQVNSHDSRASFSEESPPSTSTNYQPDLCTPSNNQQIIPKRAKELSYDLGRRYFRQQKWRNTKYGPPWLQRRNQWGCQGNFRGGVSTIGDDNISNEEISPNCSDEASGRVDKANDDFYQHLQNQNLH</sequence>
<feature type="domain" description="Post-SET" evidence="13">
    <location>
        <begin position="1248"/>
        <end position="1264"/>
    </location>
</feature>
<evidence type="ECO:0000256" key="8">
    <source>
        <dbReference type="ARBA" id="ARBA00022771"/>
    </source>
</evidence>
<dbReference type="InterPro" id="IPR050777">
    <property type="entry name" value="SET2_Histone-Lys_MeTrsfase"/>
</dbReference>
<keyword evidence="9" id="KW-0862">Zinc</keyword>
<evidence type="ECO:0000256" key="9">
    <source>
        <dbReference type="ARBA" id="ARBA00022833"/>
    </source>
</evidence>
<dbReference type="SMART" id="SM00570">
    <property type="entry name" value="AWS"/>
    <property type="match status" value="1"/>
</dbReference>
<feature type="domain" description="SET" evidence="12">
    <location>
        <begin position="1123"/>
        <end position="1240"/>
    </location>
</feature>
<feature type="region of interest" description="Disordered" evidence="11">
    <location>
        <begin position="849"/>
        <end position="892"/>
    </location>
</feature>
<feature type="region of interest" description="Disordered" evidence="11">
    <location>
        <begin position="1928"/>
        <end position="1987"/>
    </location>
</feature>
<feature type="region of interest" description="Disordered" evidence="11">
    <location>
        <begin position="532"/>
        <end position="574"/>
    </location>
</feature>
<feature type="region of interest" description="Disordered" evidence="11">
    <location>
        <begin position="1749"/>
        <end position="1770"/>
    </location>
</feature>
<feature type="domain" description="CW-type" evidence="14">
    <location>
        <begin position="953"/>
        <end position="1007"/>
    </location>
</feature>
<keyword evidence="4" id="KW-0489">Methyltransferase</keyword>
<evidence type="ECO:0000259" key="13">
    <source>
        <dbReference type="PROSITE" id="PS50868"/>
    </source>
</evidence>
<evidence type="ECO:0000313" key="17">
    <source>
        <dbReference type="Proteomes" id="UP001642487"/>
    </source>
</evidence>
<protein>
    <recommendedName>
        <fullName evidence="18">Histone-lysine N-methyltransferase ASHH2</fullName>
    </recommendedName>
</protein>
<accession>A0ABP0Y340</accession>
<dbReference type="InterPro" id="IPR044437">
    <property type="entry name" value="SETD2/Set2_SET"/>
</dbReference>
<evidence type="ECO:0000313" key="16">
    <source>
        <dbReference type="EMBL" id="CAK9313566.1"/>
    </source>
</evidence>
<dbReference type="Gene3D" id="2.170.270.10">
    <property type="entry name" value="SET domain"/>
    <property type="match status" value="1"/>
</dbReference>
<dbReference type="CDD" id="cd19172">
    <property type="entry name" value="SET_SETD2"/>
    <property type="match status" value="1"/>
</dbReference>
<evidence type="ECO:0000259" key="12">
    <source>
        <dbReference type="PROSITE" id="PS50280"/>
    </source>
</evidence>
<evidence type="ECO:0000256" key="3">
    <source>
        <dbReference type="ARBA" id="ARBA00022454"/>
    </source>
</evidence>
<dbReference type="Pfam" id="PF00856">
    <property type="entry name" value="SET"/>
    <property type="match status" value="1"/>
</dbReference>
<feature type="region of interest" description="Disordered" evidence="11">
    <location>
        <begin position="457"/>
        <end position="509"/>
    </location>
</feature>
<dbReference type="InterPro" id="IPR001214">
    <property type="entry name" value="SET_dom"/>
</dbReference>
<evidence type="ECO:0000256" key="4">
    <source>
        <dbReference type="ARBA" id="ARBA00022603"/>
    </source>
</evidence>
<evidence type="ECO:0000256" key="2">
    <source>
        <dbReference type="ARBA" id="ARBA00004286"/>
    </source>
</evidence>
<proteinExistence type="predicted"/>
<dbReference type="Pfam" id="PF17907">
    <property type="entry name" value="AWS"/>
    <property type="match status" value="1"/>
</dbReference>
<reference evidence="16 17" key="1">
    <citation type="submission" date="2024-03" db="EMBL/GenBank/DDBJ databases">
        <authorList>
            <person name="Gkanogiannis A."/>
            <person name="Becerra Lopez-Lavalle L."/>
        </authorList>
    </citation>
    <scope>NUCLEOTIDE SEQUENCE [LARGE SCALE GENOMIC DNA]</scope>
</reference>
<feature type="compositionally biased region" description="Polar residues" evidence="11">
    <location>
        <begin position="1948"/>
        <end position="1959"/>
    </location>
</feature>
<dbReference type="PROSITE" id="PS51215">
    <property type="entry name" value="AWS"/>
    <property type="match status" value="1"/>
</dbReference>
<dbReference type="PROSITE" id="PS51050">
    <property type="entry name" value="ZF_CW"/>
    <property type="match status" value="1"/>
</dbReference>
<dbReference type="InterPro" id="IPR046341">
    <property type="entry name" value="SET_dom_sf"/>
</dbReference>
<comment type="subcellular location">
    <subcellularLocation>
        <location evidence="2">Chromosome</location>
    </subcellularLocation>
    <subcellularLocation>
        <location evidence="1">Nucleus</location>
    </subcellularLocation>
</comment>
<keyword evidence="7" id="KW-0479">Metal-binding</keyword>
<dbReference type="Gene3D" id="3.30.40.100">
    <property type="match status" value="1"/>
</dbReference>
<keyword evidence="5" id="KW-0808">Transferase</keyword>
<feature type="region of interest" description="Disordered" evidence="11">
    <location>
        <begin position="770"/>
        <end position="817"/>
    </location>
</feature>
<name>A0ABP0Y340_9ROSI</name>
<dbReference type="SUPFAM" id="SSF82199">
    <property type="entry name" value="SET domain"/>
    <property type="match status" value="1"/>
</dbReference>
<feature type="compositionally biased region" description="Basic residues" evidence="11">
    <location>
        <begin position="462"/>
        <end position="484"/>
    </location>
</feature>
<organism evidence="16 17">
    <name type="scientific">Citrullus colocynthis</name>
    <name type="common">colocynth</name>
    <dbReference type="NCBI Taxonomy" id="252529"/>
    <lineage>
        <taxon>Eukaryota</taxon>
        <taxon>Viridiplantae</taxon>
        <taxon>Streptophyta</taxon>
        <taxon>Embryophyta</taxon>
        <taxon>Tracheophyta</taxon>
        <taxon>Spermatophyta</taxon>
        <taxon>Magnoliopsida</taxon>
        <taxon>eudicotyledons</taxon>
        <taxon>Gunneridae</taxon>
        <taxon>Pentapetalae</taxon>
        <taxon>rosids</taxon>
        <taxon>fabids</taxon>
        <taxon>Cucurbitales</taxon>
        <taxon>Cucurbitaceae</taxon>
        <taxon>Benincaseae</taxon>
        <taxon>Citrullus</taxon>
    </lineage>
</organism>
<evidence type="ECO:0000256" key="7">
    <source>
        <dbReference type="ARBA" id="ARBA00022723"/>
    </source>
</evidence>
<keyword evidence="17" id="KW-1185">Reference proteome</keyword>
<evidence type="ECO:0000259" key="15">
    <source>
        <dbReference type="PROSITE" id="PS51215"/>
    </source>
</evidence>
<dbReference type="InterPro" id="IPR006560">
    <property type="entry name" value="AWS_dom"/>
</dbReference>
<dbReference type="Proteomes" id="UP001642487">
    <property type="component" value="Chromosome 11"/>
</dbReference>
<feature type="domain" description="AWS" evidence="15">
    <location>
        <begin position="1071"/>
        <end position="1121"/>
    </location>
</feature>
<feature type="compositionally biased region" description="Low complexity" evidence="11">
    <location>
        <begin position="1967"/>
        <end position="1976"/>
    </location>
</feature>
<evidence type="ECO:0008006" key="18">
    <source>
        <dbReference type="Google" id="ProtNLM"/>
    </source>
</evidence>
<dbReference type="PANTHER" id="PTHR22884">
    <property type="entry name" value="SET DOMAIN PROTEINS"/>
    <property type="match status" value="1"/>
</dbReference>
<evidence type="ECO:0000256" key="11">
    <source>
        <dbReference type="SAM" id="MobiDB-lite"/>
    </source>
</evidence>
<dbReference type="InterPro" id="IPR011124">
    <property type="entry name" value="Znf_CW"/>
</dbReference>
<gene>
    <name evidence="16" type="ORF">CITCOLO1_LOCUS5293</name>
</gene>
<dbReference type="PROSITE" id="PS50280">
    <property type="entry name" value="SET"/>
    <property type="match status" value="1"/>
</dbReference>
<keyword evidence="6" id="KW-0949">S-adenosyl-L-methionine</keyword>
<keyword evidence="8" id="KW-0863">Zinc-finger</keyword>
<keyword evidence="3" id="KW-0158">Chromosome</keyword>
<dbReference type="SMART" id="SM00317">
    <property type="entry name" value="SET"/>
    <property type="match status" value="1"/>
</dbReference>
<evidence type="ECO:0000256" key="10">
    <source>
        <dbReference type="ARBA" id="ARBA00023242"/>
    </source>
</evidence>
<dbReference type="EMBL" id="OZ021745">
    <property type="protein sequence ID" value="CAK9313566.1"/>
    <property type="molecule type" value="Genomic_DNA"/>
</dbReference>
<evidence type="ECO:0000259" key="14">
    <source>
        <dbReference type="PROSITE" id="PS51050"/>
    </source>
</evidence>
<dbReference type="InterPro" id="IPR003616">
    <property type="entry name" value="Post-SET_dom"/>
</dbReference>
<dbReference type="PROSITE" id="PS50868">
    <property type="entry name" value="POST_SET"/>
    <property type="match status" value="1"/>
</dbReference>
<dbReference type="Pfam" id="PF07496">
    <property type="entry name" value="zf-CW"/>
    <property type="match status" value="1"/>
</dbReference>
<feature type="compositionally biased region" description="Basic residues" evidence="11">
    <location>
        <begin position="854"/>
        <end position="872"/>
    </location>
</feature>
<evidence type="ECO:0000256" key="6">
    <source>
        <dbReference type="ARBA" id="ARBA00022691"/>
    </source>
</evidence>
<evidence type="ECO:0000256" key="5">
    <source>
        <dbReference type="ARBA" id="ARBA00022679"/>
    </source>
</evidence>